<keyword evidence="6" id="KW-1133">Transmembrane helix</keyword>
<dbReference type="OrthoDB" id="5511599at2759"/>
<evidence type="ECO:0000313" key="7">
    <source>
        <dbReference type="EMBL" id="RPB12701.1"/>
    </source>
</evidence>
<comment type="subcellular location">
    <subcellularLocation>
        <location evidence="1">Mitochondrion inner membrane</location>
    </subcellularLocation>
</comment>
<keyword evidence="5 6" id="KW-0472">Membrane</keyword>
<keyword evidence="4" id="KW-0496">Mitochondrion</keyword>
<dbReference type="Pfam" id="PF02238">
    <property type="entry name" value="COX7a"/>
    <property type="match status" value="1"/>
</dbReference>
<keyword evidence="6" id="KW-0812">Transmembrane</keyword>
<dbReference type="GO" id="GO:0005743">
    <property type="term" value="C:mitochondrial inner membrane"/>
    <property type="evidence" value="ECO:0007669"/>
    <property type="project" value="UniProtKB-SubCell"/>
</dbReference>
<reference evidence="7 8" key="1">
    <citation type="journal article" date="2018" name="Nat. Ecol. Evol.">
        <title>Pezizomycetes genomes reveal the molecular basis of ectomycorrhizal truffle lifestyle.</title>
        <authorList>
            <person name="Murat C."/>
            <person name="Payen T."/>
            <person name="Noel B."/>
            <person name="Kuo A."/>
            <person name="Morin E."/>
            <person name="Chen J."/>
            <person name="Kohler A."/>
            <person name="Krizsan K."/>
            <person name="Balestrini R."/>
            <person name="Da Silva C."/>
            <person name="Montanini B."/>
            <person name="Hainaut M."/>
            <person name="Levati E."/>
            <person name="Barry K.W."/>
            <person name="Belfiori B."/>
            <person name="Cichocki N."/>
            <person name="Clum A."/>
            <person name="Dockter R.B."/>
            <person name="Fauchery L."/>
            <person name="Guy J."/>
            <person name="Iotti M."/>
            <person name="Le Tacon F."/>
            <person name="Lindquist E.A."/>
            <person name="Lipzen A."/>
            <person name="Malagnac F."/>
            <person name="Mello A."/>
            <person name="Molinier V."/>
            <person name="Miyauchi S."/>
            <person name="Poulain J."/>
            <person name="Riccioni C."/>
            <person name="Rubini A."/>
            <person name="Sitrit Y."/>
            <person name="Splivallo R."/>
            <person name="Traeger S."/>
            <person name="Wang M."/>
            <person name="Zifcakova L."/>
            <person name="Wipf D."/>
            <person name="Zambonelli A."/>
            <person name="Paolocci F."/>
            <person name="Nowrousian M."/>
            <person name="Ottonello S."/>
            <person name="Baldrian P."/>
            <person name="Spatafora J.W."/>
            <person name="Henrissat B."/>
            <person name="Nagy L.G."/>
            <person name="Aury J.M."/>
            <person name="Wincker P."/>
            <person name="Grigoriev I.V."/>
            <person name="Bonfante P."/>
            <person name="Martin F.M."/>
        </authorList>
    </citation>
    <scope>NUCLEOTIDE SEQUENCE [LARGE SCALE GENOMIC DNA]</scope>
    <source>
        <strain evidence="7 8">CCBAS932</strain>
    </source>
</reference>
<dbReference type="InterPro" id="IPR036539">
    <property type="entry name" value="Cyt_c_oxidase_su7a_sf"/>
</dbReference>
<dbReference type="EMBL" id="ML119127">
    <property type="protein sequence ID" value="RPB12701.1"/>
    <property type="molecule type" value="Genomic_DNA"/>
</dbReference>
<comment type="similarity">
    <text evidence="2">Belongs to the cytochrome c oxidase VIIa family.</text>
</comment>
<dbReference type="STRING" id="1392247.A0A3N4KWH4"/>
<dbReference type="GO" id="GO:0045277">
    <property type="term" value="C:respiratory chain complex IV"/>
    <property type="evidence" value="ECO:0007669"/>
    <property type="project" value="InterPro"/>
</dbReference>
<proteinExistence type="inferred from homology"/>
<protein>
    <submittedName>
        <fullName evidence="7">Uncharacterized protein</fullName>
    </submittedName>
</protein>
<evidence type="ECO:0000256" key="1">
    <source>
        <dbReference type="ARBA" id="ARBA00004273"/>
    </source>
</evidence>
<evidence type="ECO:0000313" key="8">
    <source>
        <dbReference type="Proteomes" id="UP000277580"/>
    </source>
</evidence>
<evidence type="ECO:0000256" key="2">
    <source>
        <dbReference type="ARBA" id="ARBA00009331"/>
    </source>
</evidence>
<keyword evidence="8" id="KW-1185">Reference proteome</keyword>
<evidence type="ECO:0000256" key="3">
    <source>
        <dbReference type="ARBA" id="ARBA00022792"/>
    </source>
</evidence>
<dbReference type="AlphaFoldDB" id="A0A3N4KWH4"/>
<dbReference type="InterPro" id="IPR039297">
    <property type="entry name" value="COX7a"/>
</dbReference>
<accession>A0A3N4KWH4</accession>
<dbReference type="InParanoid" id="A0A3N4KWH4"/>
<sequence>KSFLYRENRVTHYQRLFQRHDGLRQWVKTPRSKYLLTPYFIMMGLGVTGSVWGMSRMVAGKKTFF</sequence>
<organism evidence="7 8">
    <name type="scientific">Morchella conica CCBAS932</name>
    <dbReference type="NCBI Taxonomy" id="1392247"/>
    <lineage>
        <taxon>Eukaryota</taxon>
        <taxon>Fungi</taxon>
        <taxon>Dikarya</taxon>
        <taxon>Ascomycota</taxon>
        <taxon>Pezizomycotina</taxon>
        <taxon>Pezizomycetes</taxon>
        <taxon>Pezizales</taxon>
        <taxon>Morchellaceae</taxon>
        <taxon>Morchella</taxon>
    </lineage>
</organism>
<evidence type="ECO:0000256" key="4">
    <source>
        <dbReference type="ARBA" id="ARBA00023128"/>
    </source>
</evidence>
<keyword evidence="3" id="KW-0999">Mitochondrion inner membrane</keyword>
<name>A0A3N4KWH4_9PEZI</name>
<evidence type="ECO:0000256" key="5">
    <source>
        <dbReference type="ARBA" id="ARBA00023136"/>
    </source>
</evidence>
<feature type="transmembrane region" description="Helical" evidence="6">
    <location>
        <begin position="34"/>
        <end position="55"/>
    </location>
</feature>
<dbReference type="GO" id="GO:0006123">
    <property type="term" value="P:mitochondrial electron transport, cytochrome c to oxygen"/>
    <property type="evidence" value="ECO:0007669"/>
    <property type="project" value="InterPro"/>
</dbReference>
<feature type="non-terminal residue" evidence="7">
    <location>
        <position position="1"/>
    </location>
</feature>
<gene>
    <name evidence="7" type="ORF">P167DRAFT_535710</name>
</gene>
<evidence type="ECO:0000256" key="6">
    <source>
        <dbReference type="SAM" id="Phobius"/>
    </source>
</evidence>
<dbReference type="Proteomes" id="UP000277580">
    <property type="component" value="Unassembled WGS sequence"/>
</dbReference>
<dbReference type="Gene3D" id="4.10.91.10">
    <property type="entry name" value="Cytochrome c oxidase, subunit VIIa"/>
    <property type="match status" value="1"/>
</dbReference>